<evidence type="ECO:0000313" key="4">
    <source>
        <dbReference type="Proteomes" id="UP001165243"/>
    </source>
</evidence>
<evidence type="ECO:0000259" key="2">
    <source>
        <dbReference type="Pfam" id="PF07282"/>
    </source>
</evidence>
<sequence length="141" mass="16215">MQDDAMHKYTTHLVKEYDAICIEDLDVKGMLMSHVASKGVHRALFGRFRSYLEYKCKSAGVKLVIANRFYPSTQRCAACGNIKKDDEKITLSGNKKHGTKHNEYVCYNKKCPNYGKVVDRDMNAMMNLTFLIDHPRYNKAL</sequence>
<evidence type="ECO:0000313" key="3">
    <source>
        <dbReference type="EMBL" id="GMB86039.1"/>
    </source>
</evidence>
<gene>
    <name evidence="3" type="ORF">ME0900_04110</name>
</gene>
<dbReference type="NCBIfam" id="TIGR01766">
    <property type="entry name" value="IS200/IS605 family accessory protein TnpB-like domain"/>
    <property type="match status" value="1"/>
</dbReference>
<dbReference type="InterPro" id="IPR010095">
    <property type="entry name" value="Cas12f1-like_TNB"/>
</dbReference>
<dbReference type="EMBL" id="BSWK01000003">
    <property type="protein sequence ID" value="GMB86039.1"/>
    <property type="molecule type" value="Genomic_DNA"/>
</dbReference>
<accession>A0AAV5PA89</accession>
<dbReference type="Proteomes" id="UP001165243">
    <property type="component" value="Unassembled WGS sequence"/>
</dbReference>
<keyword evidence="1" id="KW-0238">DNA-binding</keyword>
<proteinExistence type="predicted"/>
<organism evidence="3 4">
    <name type="scientific">Lactobacillus delbrueckii subsp. bulgaricus</name>
    <dbReference type="NCBI Taxonomy" id="1585"/>
    <lineage>
        <taxon>Bacteria</taxon>
        <taxon>Bacillati</taxon>
        <taxon>Bacillota</taxon>
        <taxon>Bacilli</taxon>
        <taxon>Lactobacillales</taxon>
        <taxon>Lactobacillaceae</taxon>
        <taxon>Lactobacillus</taxon>
    </lineage>
</organism>
<name>A0AAV5PA89_LACDE</name>
<dbReference type="AlphaFoldDB" id="A0AAV5PA89"/>
<feature type="domain" description="Cas12f1-like TNB" evidence="2">
    <location>
        <begin position="45"/>
        <end position="128"/>
    </location>
</feature>
<dbReference type="Pfam" id="PF07282">
    <property type="entry name" value="Cas12f1-like_TNB"/>
    <property type="match status" value="1"/>
</dbReference>
<evidence type="ECO:0000256" key="1">
    <source>
        <dbReference type="ARBA" id="ARBA00023125"/>
    </source>
</evidence>
<reference evidence="3" key="1">
    <citation type="submission" date="2023-04" db="EMBL/GenBank/DDBJ databases">
        <title>Draft genome sequences of Lactobacillus delbrueckii subsp. bulgaricus ME-900 and ME-901 with improved acid tolerance.</title>
        <authorList>
            <person name="Ishida T."/>
            <person name="Yamamoto E."/>
            <person name="Koizumi A."/>
            <person name="Fujiwara S."/>
            <person name="Makino S."/>
            <person name="Kano H."/>
            <person name="Kimura K."/>
        </authorList>
    </citation>
    <scope>NUCLEOTIDE SEQUENCE</scope>
    <source>
        <strain evidence="3">ME-900</strain>
    </source>
</reference>
<protein>
    <submittedName>
        <fullName evidence="3">Transposase</fullName>
    </submittedName>
</protein>
<comment type="caution">
    <text evidence="3">The sequence shown here is derived from an EMBL/GenBank/DDBJ whole genome shotgun (WGS) entry which is preliminary data.</text>
</comment>
<dbReference type="GO" id="GO:0003677">
    <property type="term" value="F:DNA binding"/>
    <property type="evidence" value="ECO:0007669"/>
    <property type="project" value="UniProtKB-KW"/>
</dbReference>
<dbReference type="NCBIfam" id="NF040570">
    <property type="entry name" value="guided_TnpB"/>
    <property type="match status" value="1"/>
</dbReference>